<evidence type="ECO:0000313" key="2">
    <source>
        <dbReference type="EMBL" id="CAK8677712.1"/>
    </source>
</evidence>
<protein>
    <submittedName>
        <fullName evidence="2">Uncharacterized protein</fullName>
    </submittedName>
</protein>
<gene>
    <name evidence="2" type="ORF">CVLEPA_LOCUS7710</name>
</gene>
<proteinExistence type="predicted"/>
<keyword evidence="3" id="KW-1185">Reference proteome</keyword>
<keyword evidence="1" id="KW-0472">Membrane</keyword>
<reference evidence="2 3" key="1">
    <citation type="submission" date="2024-02" db="EMBL/GenBank/DDBJ databases">
        <authorList>
            <person name="Daric V."/>
            <person name="Darras S."/>
        </authorList>
    </citation>
    <scope>NUCLEOTIDE SEQUENCE [LARGE SCALE GENOMIC DNA]</scope>
</reference>
<evidence type="ECO:0000313" key="3">
    <source>
        <dbReference type="Proteomes" id="UP001642483"/>
    </source>
</evidence>
<comment type="caution">
    <text evidence="2">The sequence shown here is derived from an EMBL/GenBank/DDBJ whole genome shotgun (WGS) entry which is preliminary data.</text>
</comment>
<sequence>MVWEKCEQQSQDNVPCSCLLQSDLPGSPSFNSLLFAVFCFWKIPLQITVLYFNFGPCLILQERVNRLQLIPVHTGMFLLYTKAAQRVKLVDILALLEIKLEGLD</sequence>
<accession>A0ABP0FDC7</accession>
<feature type="transmembrane region" description="Helical" evidence="1">
    <location>
        <begin position="33"/>
        <end position="54"/>
    </location>
</feature>
<organism evidence="2 3">
    <name type="scientific">Clavelina lepadiformis</name>
    <name type="common">Light-bulb sea squirt</name>
    <name type="synonym">Ascidia lepadiformis</name>
    <dbReference type="NCBI Taxonomy" id="159417"/>
    <lineage>
        <taxon>Eukaryota</taxon>
        <taxon>Metazoa</taxon>
        <taxon>Chordata</taxon>
        <taxon>Tunicata</taxon>
        <taxon>Ascidiacea</taxon>
        <taxon>Aplousobranchia</taxon>
        <taxon>Clavelinidae</taxon>
        <taxon>Clavelina</taxon>
    </lineage>
</organism>
<dbReference type="EMBL" id="CAWYQH010000046">
    <property type="protein sequence ID" value="CAK8677712.1"/>
    <property type="molecule type" value="Genomic_DNA"/>
</dbReference>
<dbReference type="Proteomes" id="UP001642483">
    <property type="component" value="Unassembled WGS sequence"/>
</dbReference>
<name>A0ABP0FDC7_CLALP</name>
<keyword evidence="1" id="KW-0812">Transmembrane</keyword>
<evidence type="ECO:0000256" key="1">
    <source>
        <dbReference type="SAM" id="Phobius"/>
    </source>
</evidence>
<keyword evidence="1" id="KW-1133">Transmembrane helix</keyword>